<evidence type="ECO:0000313" key="3">
    <source>
        <dbReference type="EMBL" id="APT92990.1"/>
    </source>
</evidence>
<accession>A0A1L7D4E7</accession>
<keyword evidence="1" id="KW-0812">Transmembrane</keyword>
<evidence type="ECO:0000256" key="2">
    <source>
        <dbReference type="SAM" id="SignalP"/>
    </source>
</evidence>
<reference evidence="3 4" key="1">
    <citation type="submission" date="2014-08" db="EMBL/GenBank/DDBJ databases">
        <title>Complete genome sequence of Corynebacterium phocae M408/89/1(T)(=DSM 44612(T)), isolated from the common seal (Phoca vitulina).</title>
        <authorList>
            <person name="Ruckert C."/>
            <person name="Albersmeier A."/>
            <person name="Winkler A."/>
            <person name="Kalinowski J."/>
        </authorList>
    </citation>
    <scope>NUCLEOTIDE SEQUENCE [LARGE SCALE GENOMIC DNA]</scope>
    <source>
        <strain evidence="3 4">M408/89/1</strain>
    </source>
</reference>
<evidence type="ECO:0000313" key="4">
    <source>
        <dbReference type="Proteomes" id="UP000185491"/>
    </source>
</evidence>
<proteinExistence type="predicted"/>
<dbReference type="Proteomes" id="UP000185491">
    <property type="component" value="Chromosome"/>
</dbReference>
<feature type="chain" id="PRO_5009871735" evidence="2">
    <location>
        <begin position="26"/>
        <end position="218"/>
    </location>
</feature>
<sequence>MFKRSIASVAAVATLLQVSVVPAQAVSVDVYGQYCTINYTNEEHQIIGERWERLQSASERYNALRGYPAKNIPQWDGDWRKVANGYQVSTTRNTERQRLETYRSQRKAFNKWLETESNKDLTDAENKALLGYQLAAGSLFLAMDRLQKVREACINGQGMSETDLGFAQAPAADNPLSSADGQPNETGIAVIAAGAVVAVLGLIAAVLPMLSSLLPFGL</sequence>
<dbReference type="AlphaFoldDB" id="A0A1L7D4E7"/>
<keyword evidence="4" id="KW-1185">Reference proteome</keyword>
<keyword evidence="1" id="KW-1133">Transmembrane helix</keyword>
<keyword evidence="1" id="KW-0472">Membrane</keyword>
<dbReference type="EMBL" id="CP009249">
    <property type="protein sequence ID" value="APT92990.1"/>
    <property type="molecule type" value="Genomic_DNA"/>
</dbReference>
<protein>
    <submittedName>
        <fullName evidence="3">Uncharacterized protein</fullName>
    </submittedName>
</protein>
<feature type="signal peptide" evidence="2">
    <location>
        <begin position="1"/>
        <end position="25"/>
    </location>
</feature>
<dbReference type="KEGG" id="cpho:CPHO_08920"/>
<dbReference type="RefSeq" id="WP_075735065.1">
    <property type="nucleotide sequence ID" value="NZ_CP009249.1"/>
</dbReference>
<name>A0A1L7D4E7_9CORY</name>
<feature type="transmembrane region" description="Helical" evidence="1">
    <location>
        <begin position="187"/>
        <end position="210"/>
    </location>
</feature>
<organism evidence="3 4">
    <name type="scientific">Corynebacterium phocae</name>
    <dbReference type="NCBI Taxonomy" id="161895"/>
    <lineage>
        <taxon>Bacteria</taxon>
        <taxon>Bacillati</taxon>
        <taxon>Actinomycetota</taxon>
        <taxon>Actinomycetes</taxon>
        <taxon>Mycobacteriales</taxon>
        <taxon>Corynebacteriaceae</taxon>
        <taxon>Corynebacterium</taxon>
    </lineage>
</organism>
<evidence type="ECO:0000256" key="1">
    <source>
        <dbReference type="SAM" id="Phobius"/>
    </source>
</evidence>
<dbReference type="STRING" id="161895.CPHO_08920"/>
<keyword evidence="2" id="KW-0732">Signal</keyword>
<gene>
    <name evidence="3" type="ORF">CPHO_08920</name>
</gene>